<dbReference type="PANTHER" id="PTHR38791">
    <property type="entry name" value="ZN(II)2CYS6 TRANSCRIPTION FACTOR (EUROFUNG)-RELATED-RELATED"/>
    <property type="match status" value="1"/>
</dbReference>
<dbReference type="Gene3D" id="4.10.240.10">
    <property type="entry name" value="Zn(2)-C6 fungal-type DNA-binding domain"/>
    <property type="match status" value="1"/>
</dbReference>
<dbReference type="GO" id="GO:0008270">
    <property type="term" value="F:zinc ion binding"/>
    <property type="evidence" value="ECO:0007669"/>
    <property type="project" value="InterPro"/>
</dbReference>
<dbReference type="AlphaFoldDB" id="A0A6A5KDY2"/>
<protein>
    <recommendedName>
        <fullName evidence="3">Zn(2)-C6 fungal-type domain-containing protein</fullName>
    </recommendedName>
</protein>
<dbReference type="Proteomes" id="UP000800040">
    <property type="component" value="Unassembled WGS sequence"/>
</dbReference>
<feature type="region of interest" description="Disordered" evidence="2">
    <location>
        <begin position="422"/>
        <end position="457"/>
    </location>
</feature>
<dbReference type="InterPro" id="IPR053175">
    <property type="entry name" value="DHMBA_Reg_Transcription_Factor"/>
</dbReference>
<dbReference type="OrthoDB" id="2991872at2759"/>
<gene>
    <name evidence="4" type="ORF">BDW02DRAFT_569612</name>
</gene>
<name>A0A6A5KDY2_9PLEO</name>
<dbReference type="EMBL" id="ML975311">
    <property type="protein sequence ID" value="KAF1833866.1"/>
    <property type="molecule type" value="Genomic_DNA"/>
</dbReference>
<dbReference type="InterPro" id="IPR021858">
    <property type="entry name" value="Fun_TF"/>
</dbReference>
<dbReference type="PROSITE" id="PS00463">
    <property type="entry name" value="ZN2_CY6_FUNGAL_1"/>
    <property type="match status" value="1"/>
</dbReference>
<keyword evidence="1" id="KW-0539">Nucleus</keyword>
<reference evidence="4" key="1">
    <citation type="submission" date="2020-01" db="EMBL/GenBank/DDBJ databases">
        <authorList>
            <consortium name="DOE Joint Genome Institute"/>
            <person name="Haridas S."/>
            <person name="Albert R."/>
            <person name="Binder M."/>
            <person name="Bloem J."/>
            <person name="Labutti K."/>
            <person name="Salamov A."/>
            <person name="Andreopoulos B."/>
            <person name="Baker S.E."/>
            <person name="Barry K."/>
            <person name="Bills G."/>
            <person name="Bluhm B.H."/>
            <person name="Cannon C."/>
            <person name="Castanera R."/>
            <person name="Culley D.E."/>
            <person name="Daum C."/>
            <person name="Ezra D."/>
            <person name="Gonzalez J.B."/>
            <person name="Henrissat B."/>
            <person name="Kuo A."/>
            <person name="Liang C."/>
            <person name="Lipzen A."/>
            <person name="Lutzoni F."/>
            <person name="Magnuson J."/>
            <person name="Mondo S."/>
            <person name="Nolan M."/>
            <person name="Ohm R."/>
            <person name="Pangilinan J."/>
            <person name="Park H.-J."/>
            <person name="Ramirez L."/>
            <person name="Alfaro M."/>
            <person name="Sun H."/>
            <person name="Tritt A."/>
            <person name="Yoshinaga Y."/>
            <person name="Zwiers L.-H."/>
            <person name="Turgeon B.G."/>
            <person name="Goodwin S.B."/>
            <person name="Spatafora J.W."/>
            <person name="Crous P.W."/>
            <person name="Grigoriev I.V."/>
        </authorList>
    </citation>
    <scope>NUCLEOTIDE SEQUENCE</scope>
    <source>
        <strain evidence="4">P77</strain>
    </source>
</reference>
<dbReference type="InterPro" id="IPR036864">
    <property type="entry name" value="Zn2-C6_fun-type_DNA-bd_sf"/>
</dbReference>
<dbReference type="GO" id="GO:0000981">
    <property type="term" value="F:DNA-binding transcription factor activity, RNA polymerase II-specific"/>
    <property type="evidence" value="ECO:0007669"/>
    <property type="project" value="InterPro"/>
</dbReference>
<dbReference type="PANTHER" id="PTHR38791:SF1">
    <property type="entry name" value="TRANSCRIPTION FACTOR, PUTATIVE-RELATED"/>
    <property type="match status" value="1"/>
</dbReference>
<dbReference type="PROSITE" id="PS50048">
    <property type="entry name" value="ZN2_CY6_FUNGAL_2"/>
    <property type="match status" value="1"/>
</dbReference>
<evidence type="ECO:0000259" key="3">
    <source>
        <dbReference type="PROSITE" id="PS50048"/>
    </source>
</evidence>
<feature type="domain" description="Zn(2)-C6 fungal-type" evidence="3">
    <location>
        <begin position="10"/>
        <end position="38"/>
    </location>
</feature>
<dbReference type="CDD" id="cd00067">
    <property type="entry name" value="GAL4"/>
    <property type="match status" value="1"/>
</dbReference>
<feature type="compositionally biased region" description="Low complexity" evidence="2">
    <location>
        <begin position="439"/>
        <end position="456"/>
    </location>
</feature>
<evidence type="ECO:0000256" key="2">
    <source>
        <dbReference type="SAM" id="MobiDB-lite"/>
    </source>
</evidence>
<dbReference type="Pfam" id="PF11951">
    <property type="entry name" value="Fungal_trans_2"/>
    <property type="match status" value="1"/>
</dbReference>
<evidence type="ECO:0000313" key="5">
    <source>
        <dbReference type="Proteomes" id="UP000800040"/>
    </source>
</evidence>
<dbReference type="Pfam" id="PF00172">
    <property type="entry name" value="Zn_clus"/>
    <property type="match status" value="1"/>
</dbReference>
<dbReference type="InterPro" id="IPR001138">
    <property type="entry name" value="Zn2Cys6_DnaBD"/>
</dbReference>
<proteinExistence type="predicted"/>
<organism evidence="4 5">
    <name type="scientific">Decorospora gaudefroyi</name>
    <dbReference type="NCBI Taxonomy" id="184978"/>
    <lineage>
        <taxon>Eukaryota</taxon>
        <taxon>Fungi</taxon>
        <taxon>Dikarya</taxon>
        <taxon>Ascomycota</taxon>
        <taxon>Pezizomycotina</taxon>
        <taxon>Dothideomycetes</taxon>
        <taxon>Pleosporomycetidae</taxon>
        <taxon>Pleosporales</taxon>
        <taxon>Pleosporineae</taxon>
        <taxon>Pleosporaceae</taxon>
        <taxon>Decorospora</taxon>
    </lineage>
</organism>
<evidence type="ECO:0000313" key="4">
    <source>
        <dbReference type="EMBL" id="KAF1833866.1"/>
    </source>
</evidence>
<sequence length="590" mass="66494">MVYRGRPSTGCKKCRERKIKCDERQDGCIKCADRGVQCPGYDRSVDAFFCDETAHVQARAKKSKAKAIAVRDAKDAHARLDIMTKGFPTLRITASLVDQGISFFMSYYCLGIDQPPVYSDAHRKYLSTDGFHPLVAACMTALGIAGVANLYMDPRLKREATRRYLNAIKMANAAISSPKDAKSDSTLISVNLLSMFEATNNDQTLDGWIKHVDGATSLVKLRGMDQFSTLAGQRMYLQTAGLITMICMGRGKPLPQFIHDMNSEVMKHLDNSDPRNRFYFLHIKTVDFRARILSQELISLADIIETAHELDTIALGIFEDPGPEWNYDVVPCGKDENIFEDFYHIYPAIIAAQNWNWMRYNRIYFHDIVRNSILAGFASSPPTLVGRKYHEQLEESTRILYKLQSEIIASMPQFLHDVPPVAPRKMDLQPGDTRPPNSTPKTSASQATSTSAKSASNYPVAHKTLHQNFRTDPKFAMQRFVGNGKVDDRLPIIRVAGDYSTVWSLYVSAAMPIASPESQDYVYKCLIRMEREFGINQARVLANALQLKRQLDRQSALPFSICPDYLPNVNAELYTKEDESPTEVVVEDYS</sequence>
<dbReference type="SMART" id="SM00066">
    <property type="entry name" value="GAL4"/>
    <property type="match status" value="1"/>
</dbReference>
<keyword evidence="5" id="KW-1185">Reference proteome</keyword>
<accession>A0A6A5KDY2</accession>
<evidence type="ECO:0000256" key="1">
    <source>
        <dbReference type="ARBA" id="ARBA00023242"/>
    </source>
</evidence>
<dbReference type="SUPFAM" id="SSF57701">
    <property type="entry name" value="Zn2/Cys6 DNA-binding domain"/>
    <property type="match status" value="1"/>
</dbReference>